<proteinExistence type="predicted"/>
<dbReference type="Gene3D" id="3.40.50.620">
    <property type="entry name" value="HUPs"/>
    <property type="match status" value="1"/>
</dbReference>
<dbReference type="InterPro" id="IPR014729">
    <property type="entry name" value="Rossmann-like_a/b/a_fold"/>
</dbReference>
<dbReference type="Proteomes" id="UP000217792">
    <property type="component" value="Chromosome"/>
</dbReference>
<evidence type="ECO:0000313" key="2">
    <source>
        <dbReference type="Proteomes" id="UP000217792"/>
    </source>
</evidence>
<dbReference type="GO" id="GO:0005886">
    <property type="term" value="C:plasma membrane"/>
    <property type="evidence" value="ECO:0007669"/>
    <property type="project" value="TreeGrafter"/>
</dbReference>
<evidence type="ECO:0008006" key="3">
    <source>
        <dbReference type="Google" id="ProtNLM"/>
    </source>
</evidence>
<gene>
    <name evidence="1" type="ORF">SITYG_02680</name>
</gene>
<protein>
    <recommendedName>
        <fullName evidence="3">DUF218 domain-containing protein</fullName>
    </recommendedName>
</protein>
<dbReference type="AlphaFoldDB" id="A0AAD1C6T0"/>
<dbReference type="PANTHER" id="PTHR30336:SF20">
    <property type="entry name" value="DUF218 DOMAIN-CONTAINING PROTEIN"/>
    <property type="match status" value="1"/>
</dbReference>
<dbReference type="PANTHER" id="PTHR30336">
    <property type="entry name" value="INNER MEMBRANE PROTEIN, PROBABLE PERMEASE"/>
    <property type="match status" value="1"/>
</dbReference>
<organism evidence="1 2">
    <name type="scientific">Streptococcus intermedius</name>
    <dbReference type="NCBI Taxonomy" id="1338"/>
    <lineage>
        <taxon>Bacteria</taxon>
        <taxon>Bacillati</taxon>
        <taxon>Bacillota</taxon>
        <taxon>Bacilli</taxon>
        <taxon>Lactobacillales</taxon>
        <taxon>Streptococcaceae</taxon>
        <taxon>Streptococcus</taxon>
        <taxon>Streptococcus anginosus group</taxon>
    </lineage>
</organism>
<dbReference type="EMBL" id="AP014880">
    <property type="protein sequence ID" value="BAW16254.1"/>
    <property type="molecule type" value="Genomic_DNA"/>
</dbReference>
<name>A0AAD1C6T0_STRIT</name>
<sequence>MKKLGFFYRMKSMVKEELANNINILGSFCGKRDLPELTQLALKKKYHLKRVDVMVLFGGSILAGGDVLAQAMLEGIAKTYVIVGGAGHTTETLRQVVAKEYPKIETQTFSEAEIFNAYLKERYNLTADYLESHSTNCGNNITYLLDLLKREKIDFHSIILSQDATMQARMEAGIRNYLSPDTCIINFATYQADVTVKNQKLEFKQSIYGMWEIEHYISLLMGEIHRLSDDESGYGPRGRGYISHVEIPIEVRTAFETLKKSYGDLIRIANPLYASTDEIVKGER</sequence>
<dbReference type="Gene3D" id="1.10.3620.10">
    <property type="entry name" value="YdcF like domain"/>
    <property type="match status" value="1"/>
</dbReference>
<dbReference type="InterPro" id="IPR051599">
    <property type="entry name" value="Cell_Envelope_Assoc"/>
</dbReference>
<reference evidence="1 2" key="1">
    <citation type="journal article" date="2017" name="Infect. Immun.">
        <title>Characterization of the Pathogenicity of Streptococcus intermedius TYG1620 Isolated from a Human Brain Abscess Based on the Complete Genome Sequence with Transcriptome Analysis and Transposon Mutagenesis in a Murine Subcutaneous Abscess Model.</title>
        <authorList>
            <person name="Hasegawa N."/>
            <person name="Sekizuka T."/>
            <person name="Sugi Y."/>
            <person name="Kawakami N."/>
            <person name="Ogasawara Y."/>
            <person name="Kato K."/>
            <person name="Yamashita A."/>
            <person name="Takeuchi F."/>
            <person name="Kuroda M."/>
        </authorList>
    </citation>
    <scope>NUCLEOTIDE SEQUENCE [LARGE SCALE GENOMIC DNA]</scope>
    <source>
        <strain evidence="1 2">TYG1620</strain>
    </source>
</reference>
<evidence type="ECO:0000313" key="1">
    <source>
        <dbReference type="EMBL" id="BAW16254.1"/>
    </source>
</evidence>
<accession>A0AAD1C6T0</accession>